<dbReference type="SUPFAM" id="SSF52343">
    <property type="entry name" value="Ferredoxin reductase-like, C-terminal NADP-linked domain"/>
    <property type="match status" value="1"/>
</dbReference>
<gene>
    <name evidence="4" type="ORF">B0T24DRAFT_624680</name>
</gene>
<dbReference type="AlphaFoldDB" id="A0AAE0N7Q5"/>
<dbReference type="PANTHER" id="PTHR46505:SF1">
    <property type="entry name" value="OXIDOREDUCTASE NAD-BINDING DOMAIN-CONTAINING PROTEIN 1"/>
    <property type="match status" value="1"/>
</dbReference>
<name>A0AAE0N7Q5_9PEZI</name>
<reference evidence="4" key="1">
    <citation type="journal article" date="2023" name="Mol. Phylogenet. Evol.">
        <title>Genome-scale phylogeny and comparative genomics of the fungal order Sordariales.</title>
        <authorList>
            <person name="Hensen N."/>
            <person name="Bonometti L."/>
            <person name="Westerberg I."/>
            <person name="Brannstrom I.O."/>
            <person name="Guillou S."/>
            <person name="Cros-Aarteil S."/>
            <person name="Calhoun S."/>
            <person name="Haridas S."/>
            <person name="Kuo A."/>
            <person name="Mondo S."/>
            <person name="Pangilinan J."/>
            <person name="Riley R."/>
            <person name="LaButti K."/>
            <person name="Andreopoulos B."/>
            <person name="Lipzen A."/>
            <person name="Chen C."/>
            <person name="Yan M."/>
            <person name="Daum C."/>
            <person name="Ng V."/>
            <person name="Clum A."/>
            <person name="Steindorff A."/>
            <person name="Ohm R.A."/>
            <person name="Martin F."/>
            <person name="Silar P."/>
            <person name="Natvig D.O."/>
            <person name="Lalanne C."/>
            <person name="Gautier V."/>
            <person name="Ament-Velasquez S.L."/>
            <person name="Kruys A."/>
            <person name="Hutchinson M.I."/>
            <person name="Powell A.J."/>
            <person name="Barry K."/>
            <person name="Miller A.N."/>
            <person name="Grigoriev I.V."/>
            <person name="Debuchy R."/>
            <person name="Gladieux P."/>
            <person name="Hiltunen Thoren M."/>
            <person name="Johannesson H."/>
        </authorList>
    </citation>
    <scope>NUCLEOTIDE SEQUENCE</scope>
    <source>
        <strain evidence="4">CBS 958.72</strain>
    </source>
</reference>
<evidence type="ECO:0000256" key="1">
    <source>
        <dbReference type="ARBA" id="ARBA00023002"/>
    </source>
</evidence>
<dbReference type="GO" id="GO:0005739">
    <property type="term" value="C:mitochondrion"/>
    <property type="evidence" value="ECO:0007669"/>
    <property type="project" value="TreeGrafter"/>
</dbReference>
<sequence length="302" mass="32487">MSKEGHLERTANAPRDPSLNRVIIQKIDQVGSSIRVLRLQIPDGETITFLPGQWVDVYVPAVSKAGGFTITSAPSSAAARSGYLELAIQQSPDNAPAAWLWQQPADKILGSELRVRVGGSFVWPPAPPFEPRRAVFVAGGVGINPLMSMLSALAKSSLGRADVEVCVLYSVKMPSPTLTGAISADGILFLDRIAALFGSTAQQPPPLRGVLELYLTRGGGEEQTAAPGNGRQEVLTCNGIDVPFSRRRITVQDIESALGHDKESAVVYICGVPVMTDEFVRELYSPGGLGLKTHQVLFEKWW</sequence>
<feature type="domain" description="FAD-binding FR-type" evidence="3">
    <location>
        <begin position="17"/>
        <end position="132"/>
    </location>
</feature>
<dbReference type="Gene3D" id="3.40.50.80">
    <property type="entry name" value="Nucleotide-binding domain of ferredoxin-NADP reductase (FNR) module"/>
    <property type="match status" value="1"/>
</dbReference>
<accession>A0AAE0N7Q5</accession>
<reference evidence="4" key="2">
    <citation type="submission" date="2023-06" db="EMBL/GenBank/DDBJ databases">
        <authorList>
            <consortium name="Lawrence Berkeley National Laboratory"/>
            <person name="Haridas S."/>
            <person name="Hensen N."/>
            <person name="Bonometti L."/>
            <person name="Westerberg I."/>
            <person name="Brannstrom I.O."/>
            <person name="Guillou S."/>
            <person name="Cros-Aarteil S."/>
            <person name="Calhoun S."/>
            <person name="Kuo A."/>
            <person name="Mondo S."/>
            <person name="Pangilinan J."/>
            <person name="Riley R."/>
            <person name="Labutti K."/>
            <person name="Andreopoulos B."/>
            <person name="Lipzen A."/>
            <person name="Chen C."/>
            <person name="Yanf M."/>
            <person name="Daum C."/>
            <person name="Ng V."/>
            <person name="Clum A."/>
            <person name="Steindorff A."/>
            <person name="Ohm R."/>
            <person name="Martin F."/>
            <person name="Silar P."/>
            <person name="Natvig D."/>
            <person name="Lalanne C."/>
            <person name="Gautier V."/>
            <person name="Ament-Velasquez S.L."/>
            <person name="Kruys A."/>
            <person name="Hutchinson M.I."/>
            <person name="Powell A.J."/>
            <person name="Barry K."/>
            <person name="Miller A.N."/>
            <person name="Grigoriev I.V."/>
            <person name="Debuchy R."/>
            <person name="Gladieux P."/>
            <person name="Thoren M.H."/>
            <person name="Johannesson H."/>
        </authorList>
    </citation>
    <scope>NUCLEOTIDE SEQUENCE</scope>
    <source>
        <strain evidence="4">CBS 958.72</strain>
    </source>
</reference>
<dbReference type="Gene3D" id="2.40.30.10">
    <property type="entry name" value="Translation factors"/>
    <property type="match status" value="1"/>
</dbReference>
<proteinExistence type="predicted"/>
<dbReference type="PANTHER" id="PTHR46505">
    <property type="entry name" value="OXIDOREDUCTASE NAD-BINDING DOMAIN-CONTAINING PROTEIN 1"/>
    <property type="match status" value="1"/>
</dbReference>
<evidence type="ECO:0000256" key="2">
    <source>
        <dbReference type="ARBA" id="ARBA00023027"/>
    </source>
</evidence>
<dbReference type="GO" id="GO:0016491">
    <property type="term" value="F:oxidoreductase activity"/>
    <property type="evidence" value="ECO:0007669"/>
    <property type="project" value="UniProtKB-KW"/>
</dbReference>
<keyword evidence="2" id="KW-0520">NAD</keyword>
<protein>
    <recommendedName>
        <fullName evidence="3">FAD-binding FR-type domain-containing protein</fullName>
    </recommendedName>
</protein>
<dbReference type="EMBL" id="JAULSN010000004">
    <property type="protein sequence ID" value="KAK3373811.1"/>
    <property type="molecule type" value="Genomic_DNA"/>
</dbReference>
<dbReference type="InterPro" id="IPR017938">
    <property type="entry name" value="Riboflavin_synthase-like_b-brl"/>
</dbReference>
<dbReference type="InterPro" id="IPR017927">
    <property type="entry name" value="FAD-bd_FR_type"/>
</dbReference>
<evidence type="ECO:0000313" key="4">
    <source>
        <dbReference type="EMBL" id="KAK3373811.1"/>
    </source>
</evidence>
<keyword evidence="5" id="KW-1185">Reference proteome</keyword>
<evidence type="ECO:0000313" key="5">
    <source>
        <dbReference type="Proteomes" id="UP001287356"/>
    </source>
</evidence>
<dbReference type="Proteomes" id="UP001287356">
    <property type="component" value="Unassembled WGS sequence"/>
</dbReference>
<dbReference type="InterPro" id="IPR052128">
    <property type="entry name" value="Oxidoreductase_NAD-binding"/>
</dbReference>
<evidence type="ECO:0000259" key="3">
    <source>
        <dbReference type="PROSITE" id="PS51384"/>
    </source>
</evidence>
<dbReference type="InterPro" id="IPR039261">
    <property type="entry name" value="FNR_nucleotide-bd"/>
</dbReference>
<dbReference type="PROSITE" id="PS51384">
    <property type="entry name" value="FAD_FR"/>
    <property type="match status" value="1"/>
</dbReference>
<organism evidence="4 5">
    <name type="scientific">Lasiosphaeria ovina</name>
    <dbReference type="NCBI Taxonomy" id="92902"/>
    <lineage>
        <taxon>Eukaryota</taxon>
        <taxon>Fungi</taxon>
        <taxon>Dikarya</taxon>
        <taxon>Ascomycota</taxon>
        <taxon>Pezizomycotina</taxon>
        <taxon>Sordariomycetes</taxon>
        <taxon>Sordariomycetidae</taxon>
        <taxon>Sordariales</taxon>
        <taxon>Lasiosphaeriaceae</taxon>
        <taxon>Lasiosphaeria</taxon>
    </lineage>
</organism>
<dbReference type="CDD" id="cd00322">
    <property type="entry name" value="FNR_like"/>
    <property type="match status" value="1"/>
</dbReference>
<comment type="caution">
    <text evidence="4">The sequence shown here is derived from an EMBL/GenBank/DDBJ whole genome shotgun (WGS) entry which is preliminary data.</text>
</comment>
<dbReference type="SUPFAM" id="SSF63380">
    <property type="entry name" value="Riboflavin synthase domain-like"/>
    <property type="match status" value="1"/>
</dbReference>
<keyword evidence="1" id="KW-0560">Oxidoreductase</keyword>